<evidence type="ECO:0000259" key="4">
    <source>
        <dbReference type="Pfam" id="PF13399"/>
    </source>
</evidence>
<comment type="caution">
    <text evidence="5">The sequence shown here is derived from an EMBL/GenBank/DDBJ whole genome shotgun (WGS) entry which is preliminary data.</text>
</comment>
<sequence>MTSQRTSAKQNQLAKALKSKKKNFYNTKSGRWLLFWLGMSGIAMVSATAGALLAVSLTSTPLQQAELSPQEEAVFDSDRISGGGLRFSELTRPVNLLVMGMSVLPSDINNPPSEIQNLGYEPQVNSFDGLADVMILIKFDPATNKIAMLSIPRDTRTEVIGYGVKKLNAANVDGGPALTAQSISNLLGDVAIDRYIRINVLGVGKLIDALGGVKVHVPKDLKYQDDSQHLYINLKAGEQHLNGDQALQLLRFRHDELGDIGRVQRQQMVIRALIDQTLNPVTVAQLPNILNVVKDNIDTNLTIEELLALAGFGVRTNRANMHMFMLPGRFSQQDEYVASYWIPNKTGISRMMSQHFGVELTRELREVNSRSLRVYIQDSTGSDRSELIPLVRNLQGFGYGKIQISQPWHETLALTKIIAQQGDGENAELIRNALGFGEVLVESTGVIDSDVTIQLGQDWIQQKRLFEPTY</sequence>
<feature type="transmembrane region" description="Helical" evidence="2">
    <location>
        <begin position="32"/>
        <end position="55"/>
    </location>
</feature>
<dbReference type="Proteomes" id="UP000076555">
    <property type="component" value="Unassembled WGS sequence"/>
</dbReference>
<evidence type="ECO:0000313" key="6">
    <source>
        <dbReference type="Proteomes" id="UP000076555"/>
    </source>
</evidence>
<dbReference type="InterPro" id="IPR027381">
    <property type="entry name" value="LytR/CpsA/Psr_C"/>
</dbReference>
<dbReference type="Gene3D" id="3.40.630.190">
    <property type="entry name" value="LCP protein"/>
    <property type="match status" value="1"/>
</dbReference>
<dbReference type="AlphaFoldDB" id="A0A161VN98"/>
<evidence type="ECO:0000259" key="3">
    <source>
        <dbReference type="Pfam" id="PF03816"/>
    </source>
</evidence>
<dbReference type="RefSeq" id="WP_063874056.1">
    <property type="nucleotide sequence ID" value="NZ_CAWMRI010000257.1"/>
</dbReference>
<name>A0A161VN98_NODSP</name>
<dbReference type="OrthoDB" id="305468at2"/>
<comment type="similarity">
    <text evidence="1">Belongs to the LytR/CpsA/Psr (LCP) family.</text>
</comment>
<evidence type="ECO:0000313" key="5">
    <source>
        <dbReference type="EMBL" id="KZL48305.1"/>
    </source>
</evidence>
<evidence type="ECO:0000256" key="1">
    <source>
        <dbReference type="ARBA" id="ARBA00006068"/>
    </source>
</evidence>
<organism evidence="5 6">
    <name type="scientific">Nodularia spumigena CENA596</name>
    <dbReference type="NCBI Taxonomy" id="1819295"/>
    <lineage>
        <taxon>Bacteria</taxon>
        <taxon>Bacillati</taxon>
        <taxon>Cyanobacteriota</taxon>
        <taxon>Cyanophyceae</taxon>
        <taxon>Nostocales</taxon>
        <taxon>Nodulariaceae</taxon>
        <taxon>Nodularia</taxon>
    </lineage>
</organism>
<dbReference type="InterPro" id="IPR050922">
    <property type="entry name" value="LytR/CpsA/Psr_CW_biosynth"/>
</dbReference>
<dbReference type="PANTHER" id="PTHR33392">
    <property type="entry name" value="POLYISOPRENYL-TEICHOIC ACID--PEPTIDOGLYCAN TEICHOIC ACID TRANSFERASE TAGU"/>
    <property type="match status" value="1"/>
</dbReference>
<dbReference type="Pfam" id="PF03816">
    <property type="entry name" value="LytR_cpsA_psr"/>
    <property type="match status" value="1"/>
</dbReference>
<gene>
    <name evidence="5" type="ORF">A2T98_18635</name>
</gene>
<evidence type="ECO:0000256" key="2">
    <source>
        <dbReference type="SAM" id="Phobius"/>
    </source>
</evidence>
<protein>
    <submittedName>
        <fullName evidence="5">LytR family transcriptional regulator</fullName>
    </submittedName>
</protein>
<accession>A0A161VN98</accession>
<dbReference type="NCBIfam" id="TIGR00350">
    <property type="entry name" value="lytR_cpsA_psr"/>
    <property type="match status" value="1"/>
</dbReference>
<feature type="domain" description="Cell envelope-related transcriptional attenuator" evidence="3">
    <location>
        <begin position="131"/>
        <end position="277"/>
    </location>
</feature>
<keyword evidence="2" id="KW-0812">Transmembrane</keyword>
<reference evidence="5 6" key="1">
    <citation type="submission" date="2016-04" db="EMBL/GenBank/DDBJ databases">
        <title>Draft Genome Assembly of the Bloom-forming Cyanobacterium Nodularia spumigena Strain CENA596 in Shrimp Production Ponds.</title>
        <authorList>
            <person name="Popin R.V."/>
            <person name="Rigonato J."/>
            <person name="Abreu V.A."/>
            <person name="Andreote A.P."/>
            <person name="Silveira S.B."/>
            <person name="Odebrecht C."/>
            <person name="Fiore M.F."/>
        </authorList>
    </citation>
    <scope>NUCLEOTIDE SEQUENCE [LARGE SCALE GENOMIC DNA]</scope>
    <source>
        <strain evidence="5 6">CENA596</strain>
    </source>
</reference>
<dbReference type="Pfam" id="PF13399">
    <property type="entry name" value="LytR_C"/>
    <property type="match status" value="1"/>
</dbReference>
<feature type="domain" description="LytR/CpsA/Psr regulator C-terminal" evidence="4">
    <location>
        <begin position="391"/>
        <end position="459"/>
    </location>
</feature>
<keyword evidence="2" id="KW-0472">Membrane</keyword>
<dbReference type="PANTHER" id="PTHR33392:SF6">
    <property type="entry name" value="POLYISOPRENYL-TEICHOIC ACID--PEPTIDOGLYCAN TEICHOIC ACID TRANSFERASE TAGU"/>
    <property type="match status" value="1"/>
</dbReference>
<keyword evidence="2" id="KW-1133">Transmembrane helix</keyword>
<dbReference type="InterPro" id="IPR004474">
    <property type="entry name" value="LytR_CpsA_psr"/>
</dbReference>
<dbReference type="EMBL" id="LWAJ01000257">
    <property type="protein sequence ID" value="KZL48305.1"/>
    <property type="molecule type" value="Genomic_DNA"/>
</dbReference>
<proteinExistence type="inferred from homology"/>